<dbReference type="Proteomes" id="UP001165064">
    <property type="component" value="Unassembled WGS sequence"/>
</dbReference>
<gene>
    <name evidence="1" type="ORF">Amon02_000906300</name>
</gene>
<evidence type="ECO:0000313" key="1">
    <source>
        <dbReference type="EMBL" id="GME92415.1"/>
    </source>
</evidence>
<evidence type="ECO:0000313" key="2">
    <source>
        <dbReference type="Proteomes" id="UP001165064"/>
    </source>
</evidence>
<sequence length="193" mass="20671">MKFAVPFVSLIAATAFAAPLVGSFEGTTASNNIVSTAEVEATTSDFPANSNIFVEKRSIFSTITGIFGGTSGITKIADGVITALGSHFNWSSKTTTIVQTVADDVIQIGLDVAGIFLNKRDLDRTFTSSPFNYDNSTVSTTSTPEREVQKNIMRAYMKAVINENDLDAINDDLNSVLSDLSTLAASKKKRNQL</sequence>
<dbReference type="EMBL" id="BSXS01008420">
    <property type="protein sequence ID" value="GME92415.1"/>
    <property type="molecule type" value="Genomic_DNA"/>
</dbReference>
<keyword evidence="2" id="KW-1185">Reference proteome</keyword>
<protein>
    <submittedName>
        <fullName evidence="1">Unnamed protein product</fullName>
    </submittedName>
</protein>
<proteinExistence type="predicted"/>
<reference evidence="1" key="1">
    <citation type="submission" date="2023-04" db="EMBL/GenBank/DDBJ databases">
        <title>Ambrosiozyma monospora NBRC 10751.</title>
        <authorList>
            <person name="Ichikawa N."/>
            <person name="Sato H."/>
            <person name="Tonouchi N."/>
        </authorList>
    </citation>
    <scope>NUCLEOTIDE SEQUENCE</scope>
    <source>
        <strain evidence="1">NBRC 10751</strain>
    </source>
</reference>
<accession>A0ACB5TPJ3</accession>
<organism evidence="1 2">
    <name type="scientific">Ambrosiozyma monospora</name>
    <name type="common">Yeast</name>
    <name type="synonym">Endomycopsis monosporus</name>
    <dbReference type="NCBI Taxonomy" id="43982"/>
    <lineage>
        <taxon>Eukaryota</taxon>
        <taxon>Fungi</taxon>
        <taxon>Dikarya</taxon>
        <taxon>Ascomycota</taxon>
        <taxon>Saccharomycotina</taxon>
        <taxon>Pichiomycetes</taxon>
        <taxon>Pichiales</taxon>
        <taxon>Pichiaceae</taxon>
        <taxon>Ambrosiozyma</taxon>
    </lineage>
</organism>
<name>A0ACB5TPJ3_AMBMO</name>
<comment type="caution">
    <text evidence="1">The sequence shown here is derived from an EMBL/GenBank/DDBJ whole genome shotgun (WGS) entry which is preliminary data.</text>
</comment>